<name>A0A6I9SHV3_ELAGV</name>
<dbReference type="RefSeq" id="XP_010943591.1">
    <property type="nucleotide sequence ID" value="XM_010945289.1"/>
</dbReference>
<dbReference type="Gene3D" id="3.30.160.60">
    <property type="entry name" value="Classic Zinc Finger"/>
    <property type="match status" value="1"/>
</dbReference>
<dbReference type="PROSITE" id="PS50157">
    <property type="entry name" value="ZINC_FINGER_C2H2_2"/>
    <property type="match status" value="1"/>
</dbReference>
<keyword evidence="1" id="KW-0862">Zinc</keyword>
<dbReference type="SUPFAM" id="SSF57667">
    <property type="entry name" value="beta-beta-alpha zinc fingers"/>
    <property type="match status" value="1"/>
</dbReference>
<organism evidence="3 4">
    <name type="scientific">Elaeis guineensis var. tenera</name>
    <name type="common">Oil palm</name>
    <dbReference type="NCBI Taxonomy" id="51953"/>
    <lineage>
        <taxon>Eukaryota</taxon>
        <taxon>Viridiplantae</taxon>
        <taxon>Streptophyta</taxon>
        <taxon>Embryophyta</taxon>
        <taxon>Tracheophyta</taxon>
        <taxon>Spermatophyta</taxon>
        <taxon>Magnoliopsida</taxon>
        <taxon>Liliopsida</taxon>
        <taxon>Arecaceae</taxon>
        <taxon>Arecoideae</taxon>
        <taxon>Cocoseae</taxon>
        <taxon>Elaeidinae</taxon>
        <taxon>Elaeis</taxon>
    </lineage>
</organism>
<gene>
    <name evidence="4" type="primary">LOC105061280</name>
</gene>
<evidence type="ECO:0000256" key="1">
    <source>
        <dbReference type="PROSITE-ProRule" id="PRU00042"/>
    </source>
</evidence>
<evidence type="ECO:0000259" key="2">
    <source>
        <dbReference type="PROSITE" id="PS50157"/>
    </source>
</evidence>
<sequence length="146" mass="16602">MAGPPYICSFCNKAFQTLQSLGGHQTSHRREIKEMRKQHETFMEAQHLRPRPLRASSGSPGMRMVPLTPNYAYWEALRAADQSPVVINFMEIHSPEVSQQHPQPSQMYKMAPSSEETITDPMLTLWGEVHRGEEVNSVNPDVTLKL</sequence>
<feature type="domain" description="C2H2-type" evidence="2">
    <location>
        <begin position="6"/>
        <end position="33"/>
    </location>
</feature>
<accession>A0A6I9SHV3</accession>
<dbReference type="OrthoDB" id="669972at2759"/>
<dbReference type="InterPro" id="IPR036236">
    <property type="entry name" value="Znf_C2H2_sf"/>
</dbReference>
<keyword evidence="3" id="KW-1185">Reference proteome</keyword>
<dbReference type="Proteomes" id="UP000504607">
    <property type="component" value="Unplaced"/>
</dbReference>
<proteinExistence type="predicted"/>
<reference evidence="4" key="1">
    <citation type="submission" date="2025-08" db="UniProtKB">
        <authorList>
            <consortium name="RefSeq"/>
        </authorList>
    </citation>
    <scope>IDENTIFICATION</scope>
</reference>
<dbReference type="Pfam" id="PF13912">
    <property type="entry name" value="zf-C2H2_6"/>
    <property type="match status" value="1"/>
</dbReference>
<dbReference type="InParanoid" id="A0A6I9SHV3"/>
<evidence type="ECO:0000313" key="3">
    <source>
        <dbReference type="Proteomes" id="UP000504607"/>
    </source>
</evidence>
<dbReference type="GO" id="GO:0008270">
    <property type="term" value="F:zinc ion binding"/>
    <property type="evidence" value="ECO:0007669"/>
    <property type="project" value="UniProtKB-KW"/>
</dbReference>
<keyword evidence="1" id="KW-0863">Zinc-finger</keyword>
<evidence type="ECO:0000313" key="4">
    <source>
        <dbReference type="RefSeq" id="XP_010943591.1"/>
    </source>
</evidence>
<protein>
    <submittedName>
        <fullName evidence="4">Transcriptional regulator SUPERMAN-like</fullName>
    </submittedName>
</protein>
<keyword evidence="1" id="KW-0479">Metal-binding</keyword>
<dbReference type="AlphaFoldDB" id="A0A6I9SHV3"/>
<dbReference type="PROSITE" id="PS00028">
    <property type="entry name" value="ZINC_FINGER_C2H2_1"/>
    <property type="match status" value="1"/>
</dbReference>
<dbReference type="InterPro" id="IPR013087">
    <property type="entry name" value="Znf_C2H2_type"/>
</dbReference>